<dbReference type="eggNOG" id="KOG0519">
    <property type="taxonomic scope" value="Eukaryota"/>
</dbReference>
<dbReference type="OrthoDB" id="21225at2759"/>
<dbReference type="STRING" id="436907.A7TJ63"/>
<dbReference type="GO" id="GO:0071474">
    <property type="term" value="P:cellular hyperosmotic response"/>
    <property type="evidence" value="ECO:0007669"/>
    <property type="project" value="EnsemblFungi"/>
</dbReference>
<feature type="region of interest" description="Disordered" evidence="4">
    <location>
        <begin position="680"/>
        <end position="714"/>
    </location>
</feature>
<keyword evidence="2" id="KW-0902">Two-component regulatory system</keyword>
<dbReference type="GO" id="GO:0032956">
    <property type="term" value="P:regulation of actin cytoskeleton organization"/>
    <property type="evidence" value="ECO:0007669"/>
    <property type="project" value="EnsemblFungi"/>
</dbReference>
<feature type="compositionally biased region" description="Low complexity" evidence="4">
    <location>
        <begin position="694"/>
        <end position="714"/>
    </location>
</feature>
<evidence type="ECO:0000256" key="2">
    <source>
        <dbReference type="ARBA" id="ARBA00023012"/>
    </source>
</evidence>
<dbReference type="GO" id="GO:0031435">
    <property type="term" value="F:mitogen-activated protein kinase kinase kinase binding"/>
    <property type="evidence" value="ECO:0007669"/>
    <property type="project" value="EnsemblFungi"/>
</dbReference>
<dbReference type="HOGENOM" id="CLU_008307_3_0_1"/>
<dbReference type="Gene3D" id="3.40.50.2300">
    <property type="match status" value="1"/>
</dbReference>
<dbReference type="GO" id="GO:0030295">
    <property type="term" value="F:protein kinase activator activity"/>
    <property type="evidence" value="ECO:0007669"/>
    <property type="project" value="EnsemblFungi"/>
</dbReference>
<gene>
    <name evidence="6" type="ORF">Kpol_1004p4</name>
</gene>
<dbReference type="Pfam" id="PF00072">
    <property type="entry name" value="Response_reg"/>
    <property type="match status" value="1"/>
</dbReference>
<dbReference type="CDD" id="cd17546">
    <property type="entry name" value="REC_hyHK_CKI1_RcsC-like"/>
    <property type="match status" value="1"/>
</dbReference>
<dbReference type="PhylomeDB" id="A7TJ63"/>
<dbReference type="InterPro" id="IPR011006">
    <property type="entry name" value="CheY-like_superfamily"/>
</dbReference>
<dbReference type="GO" id="GO:0007234">
    <property type="term" value="P:osmosensory signaling via phosphorelay pathway"/>
    <property type="evidence" value="ECO:0007669"/>
    <property type="project" value="EnsemblFungi"/>
</dbReference>
<dbReference type="RefSeq" id="XP_001645490.1">
    <property type="nucleotide sequence ID" value="XM_001645440.1"/>
</dbReference>
<dbReference type="PANTHER" id="PTHR43719">
    <property type="entry name" value="TWO-COMPONENT HISTIDINE KINASE"/>
    <property type="match status" value="1"/>
</dbReference>
<evidence type="ECO:0000313" key="7">
    <source>
        <dbReference type="Proteomes" id="UP000000267"/>
    </source>
</evidence>
<dbReference type="PANTHER" id="PTHR43719:SF28">
    <property type="entry name" value="PEROXIDE STRESS-ACTIVATED HISTIDINE KINASE MAK1-RELATED"/>
    <property type="match status" value="1"/>
</dbReference>
<evidence type="ECO:0000256" key="3">
    <source>
        <dbReference type="PROSITE-ProRule" id="PRU00169"/>
    </source>
</evidence>
<dbReference type="Proteomes" id="UP000000267">
    <property type="component" value="Unassembled WGS sequence"/>
</dbReference>
<proteinExistence type="predicted"/>
<dbReference type="GO" id="GO:0071468">
    <property type="term" value="P:cellular response to acidic pH"/>
    <property type="evidence" value="ECO:0007669"/>
    <property type="project" value="EnsemblFungi"/>
</dbReference>
<dbReference type="FunCoup" id="A7TJ63">
    <property type="interactions" value="220"/>
</dbReference>
<dbReference type="GO" id="GO:1900744">
    <property type="term" value="P:regulation of p38MAPK cascade"/>
    <property type="evidence" value="ECO:0007669"/>
    <property type="project" value="EnsemblFungi"/>
</dbReference>
<dbReference type="KEGG" id="vpo:Kpol_1004p4"/>
<dbReference type="AlphaFoldDB" id="A7TJ63"/>
<dbReference type="GO" id="GO:0000156">
    <property type="term" value="F:phosphorelay response regulator activity"/>
    <property type="evidence" value="ECO:0007669"/>
    <property type="project" value="EnsemblFungi"/>
</dbReference>
<dbReference type="SUPFAM" id="SSF52172">
    <property type="entry name" value="CheY-like"/>
    <property type="match status" value="1"/>
</dbReference>
<feature type="region of interest" description="Disordered" evidence="4">
    <location>
        <begin position="425"/>
        <end position="465"/>
    </location>
</feature>
<dbReference type="InParanoid" id="A7TJ63"/>
<evidence type="ECO:0000259" key="5">
    <source>
        <dbReference type="PROSITE" id="PS50110"/>
    </source>
</evidence>
<dbReference type="FunFam" id="3.40.50.2300:FF:000146">
    <property type="entry name" value="Putative two-component response regulator SSK1p"/>
    <property type="match status" value="1"/>
</dbReference>
<dbReference type="InterPro" id="IPR050956">
    <property type="entry name" value="2C_system_His_kinase"/>
</dbReference>
<protein>
    <recommendedName>
        <fullName evidence="5">Response regulatory domain-containing protein</fullName>
    </recommendedName>
</protein>
<reference evidence="6 7" key="1">
    <citation type="journal article" date="2007" name="Proc. Natl. Acad. Sci. U.S.A.">
        <title>Independent sorting-out of thousands of duplicated gene pairs in two yeast species descended from a whole-genome duplication.</title>
        <authorList>
            <person name="Scannell D.R."/>
            <person name="Frank A.C."/>
            <person name="Conant G.C."/>
            <person name="Byrne K.P."/>
            <person name="Woolfit M."/>
            <person name="Wolfe K.H."/>
        </authorList>
    </citation>
    <scope>NUCLEOTIDE SEQUENCE [LARGE SCALE GENOMIC DNA]</scope>
    <source>
        <strain evidence="7">ATCC 22028 / DSM 70294 / BCRC 21397 / CBS 2163 / NBRC 10782 / NRRL Y-8283 / UCD 57-17</strain>
    </source>
</reference>
<feature type="compositionally biased region" description="Polar residues" evidence="4">
    <location>
        <begin position="154"/>
        <end position="180"/>
    </location>
</feature>
<feature type="region of interest" description="Disordered" evidence="4">
    <location>
        <begin position="144"/>
        <end position="180"/>
    </location>
</feature>
<sequence>MFELSERRKALSPLPRGGNLALNVALDWKIWVKIDDNERLGNSKGQATAIEFTESDTIDDLKTKLLTKLNNSRWSRENDTCSITIGFYLPIKNSKVTNNNNINNNANTSLLSIESNQRIHTERKKVSPGLHFYMEAPLSRMDSHNGLHYENSSKNRSSVSLQSLRQAESNNIKNESHSINSTSPPLIFHSSSNINLQYLAPTPTLGRLSPINTSQSTNYLDFNNLDLKWTSIRVNDSNVRITFEPDELIKNIYLQLYGSLGAQKVSEALLIFSSGIPTNENNEISPTVSFDFNDYVPTNDEITEQMLRSPYYGENLMENEKTEGFKGEEGLIKDGSRFGSCDSVTQSLSGKEKKFKLITNEEQLRKVSEDLGSEKNVDSPKQAILLLPKNFNEENNLRNKTGGGSSSTISSFVNKTNDEIMLSTQEGTASTNDSGISDGGVEPRESISNSSTNTNSNTIHNNDNSNPIISSSAMIAKSTSSNYSSAFQDASVPIVSHPEFKITGEKVFPKINVLIVEDNVINQTILASFLRKHKISYKVAKNGREAVDKWKEGGLHLIFMDLQLPVLSGIDAAKEIREYEKHKGIGIQKASSTTSTTNLEDTKKIDKNSTGAPVIIVAFTASNSLTDKREALISGCNDYLTKPVNLHWLSKKITEWGCMQGLIDFDNWKQGQSRMTDSVLVKQTPKLTKRKSSSKSPLASTSSSPKISAPQSKN</sequence>
<dbReference type="EMBL" id="DS480400">
    <property type="protein sequence ID" value="EDO17632.1"/>
    <property type="molecule type" value="Genomic_DNA"/>
</dbReference>
<dbReference type="SMART" id="SM00448">
    <property type="entry name" value="REC"/>
    <property type="match status" value="1"/>
</dbReference>
<feature type="compositionally biased region" description="Low complexity" evidence="4">
    <location>
        <begin position="446"/>
        <end position="465"/>
    </location>
</feature>
<keyword evidence="1 3" id="KW-0597">Phosphoprotein</keyword>
<evidence type="ECO:0000256" key="4">
    <source>
        <dbReference type="SAM" id="MobiDB-lite"/>
    </source>
</evidence>
<feature type="domain" description="Response regulatory" evidence="5">
    <location>
        <begin position="512"/>
        <end position="657"/>
    </location>
</feature>
<dbReference type="PROSITE" id="PS50110">
    <property type="entry name" value="RESPONSE_REGULATORY"/>
    <property type="match status" value="1"/>
</dbReference>
<feature type="compositionally biased region" description="Polar residues" evidence="4">
    <location>
        <begin position="425"/>
        <end position="435"/>
    </location>
</feature>
<organism evidence="7">
    <name type="scientific">Vanderwaltozyma polyspora (strain ATCC 22028 / DSM 70294 / BCRC 21397 / CBS 2163 / NBRC 10782 / NRRL Y-8283 / UCD 57-17)</name>
    <name type="common">Kluyveromyces polysporus</name>
    <dbReference type="NCBI Taxonomy" id="436907"/>
    <lineage>
        <taxon>Eukaryota</taxon>
        <taxon>Fungi</taxon>
        <taxon>Dikarya</taxon>
        <taxon>Ascomycota</taxon>
        <taxon>Saccharomycotina</taxon>
        <taxon>Saccharomycetes</taxon>
        <taxon>Saccharomycetales</taxon>
        <taxon>Saccharomycetaceae</taxon>
        <taxon>Vanderwaltozyma</taxon>
    </lineage>
</organism>
<feature type="modified residue" description="4-aspartylphosphate" evidence="3">
    <location>
        <position position="561"/>
    </location>
</feature>
<accession>A7TJ63</accession>
<evidence type="ECO:0000256" key="1">
    <source>
        <dbReference type="ARBA" id="ARBA00022553"/>
    </source>
</evidence>
<dbReference type="GeneID" id="5545869"/>
<feature type="compositionally biased region" description="Basic and acidic residues" evidence="4">
    <location>
        <begin position="144"/>
        <end position="153"/>
    </location>
</feature>
<keyword evidence="7" id="KW-1185">Reference proteome</keyword>
<name>A7TJ63_VANPO</name>
<evidence type="ECO:0000313" key="6">
    <source>
        <dbReference type="EMBL" id="EDO17632.1"/>
    </source>
</evidence>
<dbReference type="GO" id="GO:0005737">
    <property type="term" value="C:cytoplasm"/>
    <property type="evidence" value="ECO:0007669"/>
    <property type="project" value="EnsemblFungi"/>
</dbReference>
<dbReference type="InterPro" id="IPR001789">
    <property type="entry name" value="Sig_transdc_resp-reg_receiver"/>
</dbReference>